<reference evidence="2 3" key="1">
    <citation type="submission" date="2021-12" db="EMBL/GenBank/DDBJ databases">
        <title>Discovery of the Pendulisporaceae a myxobacterial family with distinct sporulation behavior and unique specialized metabolism.</title>
        <authorList>
            <person name="Garcia R."/>
            <person name="Popoff A."/>
            <person name="Bader C.D."/>
            <person name="Loehr J."/>
            <person name="Walesch S."/>
            <person name="Walt C."/>
            <person name="Boldt J."/>
            <person name="Bunk B."/>
            <person name="Haeckl F.J.F.P.J."/>
            <person name="Gunesch A.P."/>
            <person name="Birkelbach J."/>
            <person name="Nuebel U."/>
            <person name="Pietschmann T."/>
            <person name="Bach T."/>
            <person name="Mueller R."/>
        </authorList>
    </citation>
    <scope>NUCLEOTIDE SEQUENCE [LARGE SCALE GENOMIC DNA]</scope>
    <source>
        <strain evidence="2 3">MSr12523</strain>
    </source>
</reference>
<protein>
    <submittedName>
        <fullName evidence="2">SCO family protein</fullName>
    </submittedName>
</protein>
<keyword evidence="3" id="KW-1185">Reference proteome</keyword>
<dbReference type="PANTHER" id="PTHR12151:SF25">
    <property type="entry name" value="LINALOOL DEHYDRATASE_ISOMERASE DOMAIN-CONTAINING PROTEIN"/>
    <property type="match status" value="1"/>
</dbReference>
<dbReference type="Pfam" id="PF02630">
    <property type="entry name" value="SCO1-SenC"/>
    <property type="match status" value="1"/>
</dbReference>
<dbReference type="EMBL" id="CP089982">
    <property type="protein sequence ID" value="WXA99528.1"/>
    <property type="molecule type" value="Genomic_DNA"/>
</dbReference>
<sequence>MAPFRKRLARWVLYGICAFIPAAYVFAKERPPRTTQRLPPPMHGGFGAGYFPDIELTTHEGKRVRLYQDLLRDKAVVINFMYARCDGICPGTTKNLRKVQDAFGEAVGRDVFFYSFTLKPDEDTPEALHAYAKANDVKPGWIFLTGSRADLDLVRRKFGFIDPDPSIDVQKRSHIGVVLYGNVRHEQWAACPSLSNPEVMVEQIRWFMGSDLH</sequence>
<dbReference type="SUPFAM" id="SSF52833">
    <property type="entry name" value="Thioredoxin-like"/>
    <property type="match status" value="1"/>
</dbReference>
<dbReference type="PANTHER" id="PTHR12151">
    <property type="entry name" value="ELECTRON TRANSPORT PROTIN SCO1/SENC FAMILY MEMBER"/>
    <property type="match status" value="1"/>
</dbReference>
<dbReference type="Proteomes" id="UP001379533">
    <property type="component" value="Chromosome"/>
</dbReference>
<evidence type="ECO:0000313" key="2">
    <source>
        <dbReference type="EMBL" id="WXA99528.1"/>
    </source>
</evidence>
<organism evidence="2 3">
    <name type="scientific">Pendulispora brunnea</name>
    <dbReference type="NCBI Taxonomy" id="2905690"/>
    <lineage>
        <taxon>Bacteria</taxon>
        <taxon>Pseudomonadati</taxon>
        <taxon>Myxococcota</taxon>
        <taxon>Myxococcia</taxon>
        <taxon>Myxococcales</taxon>
        <taxon>Sorangiineae</taxon>
        <taxon>Pendulisporaceae</taxon>
        <taxon>Pendulispora</taxon>
    </lineage>
</organism>
<name>A0ABZ2KLI7_9BACT</name>
<evidence type="ECO:0000256" key="1">
    <source>
        <dbReference type="ARBA" id="ARBA00010996"/>
    </source>
</evidence>
<dbReference type="InterPro" id="IPR003782">
    <property type="entry name" value="SCO1/SenC"/>
</dbReference>
<gene>
    <name evidence="2" type="ORF">LZC95_22255</name>
</gene>
<dbReference type="RefSeq" id="WP_394850167.1">
    <property type="nucleotide sequence ID" value="NZ_CP089982.1"/>
</dbReference>
<accession>A0ABZ2KLI7</accession>
<comment type="similarity">
    <text evidence="1">Belongs to the SCO1/2 family.</text>
</comment>
<proteinExistence type="inferred from homology"/>
<dbReference type="Gene3D" id="3.40.30.10">
    <property type="entry name" value="Glutaredoxin"/>
    <property type="match status" value="1"/>
</dbReference>
<dbReference type="InterPro" id="IPR036249">
    <property type="entry name" value="Thioredoxin-like_sf"/>
</dbReference>
<dbReference type="CDD" id="cd02968">
    <property type="entry name" value="SCO"/>
    <property type="match status" value="1"/>
</dbReference>
<evidence type="ECO:0000313" key="3">
    <source>
        <dbReference type="Proteomes" id="UP001379533"/>
    </source>
</evidence>